<dbReference type="AlphaFoldDB" id="A0A1S1N3F6"/>
<dbReference type="RefSeq" id="WP_070991806.1">
    <property type="nucleotide sequence ID" value="NZ_CBCSHD010000002.1"/>
</dbReference>
<feature type="transmembrane region" description="Helical" evidence="1">
    <location>
        <begin position="53"/>
        <end position="71"/>
    </location>
</feature>
<dbReference type="STRING" id="327939.BIW53_10395"/>
<dbReference type="NCBIfam" id="NF041043">
    <property type="entry name" value="BPSS1780_fam"/>
    <property type="match status" value="1"/>
</dbReference>
<evidence type="ECO:0000313" key="2">
    <source>
        <dbReference type="EMBL" id="OHU95619.1"/>
    </source>
</evidence>
<feature type="transmembrane region" description="Helical" evidence="1">
    <location>
        <begin position="190"/>
        <end position="211"/>
    </location>
</feature>
<organism evidence="2 3">
    <name type="scientific">Pseudoalteromonas byunsanensis</name>
    <dbReference type="NCBI Taxonomy" id="327939"/>
    <lineage>
        <taxon>Bacteria</taxon>
        <taxon>Pseudomonadati</taxon>
        <taxon>Pseudomonadota</taxon>
        <taxon>Gammaproteobacteria</taxon>
        <taxon>Alteromonadales</taxon>
        <taxon>Pseudoalteromonadaceae</taxon>
        <taxon>Pseudoalteromonas</taxon>
    </lineage>
</organism>
<feature type="transmembrane region" description="Helical" evidence="1">
    <location>
        <begin position="100"/>
        <end position="119"/>
    </location>
</feature>
<dbReference type="OrthoDB" id="6315319at2"/>
<accession>A0A1S1N3F6</accession>
<evidence type="ECO:0008006" key="4">
    <source>
        <dbReference type="Google" id="ProtNLM"/>
    </source>
</evidence>
<feature type="transmembrane region" description="Helical" evidence="1">
    <location>
        <begin position="217"/>
        <end position="240"/>
    </location>
</feature>
<keyword evidence="3" id="KW-1185">Reference proteome</keyword>
<keyword evidence="1" id="KW-0812">Transmembrane</keyword>
<keyword evidence="1" id="KW-1133">Transmembrane helix</keyword>
<feature type="transmembrane region" description="Helical" evidence="1">
    <location>
        <begin position="139"/>
        <end position="169"/>
    </location>
</feature>
<evidence type="ECO:0000313" key="3">
    <source>
        <dbReference type="Proteomes" id="UP000180253"/>
    </source>
</evidence>
<name>A0A1S1N3F6_9GAMM</name>
<dbReference type="InterPro" id="IPR047798">
    <property type="entry name" value="BPSS1780-like"/>
</dbReference>
<evidence type="ECO:0000256" key="1">
    <source>
        <dbReference type="SAM" id="Phobius"/>
    </source>
</evidence>
<dbReference type="Proteomes" id="UP000180253">
    <property type="component" value="Unassembled WGS sequence"/>
</dbReference>
<protein>
    <recommendedName>
        <fullName evidence="4">DUF2189 domain-containing protein</fullName>
    </recommendedName>
</protein>
<keyword evidence="1" id="KW-0472">Membrane</keyword>
<comment type="caution">
    <text evidence="2">The sequence shown here is derived from an EMBL/GenBank/DDBJ whole genome shotgun (WGS) entry which is preliminary data.</text>
</comment>
<reference evidence="2 3" key="1">
    <citation type="submission" date="2016-10" db="EMBL/GenBank/DDBJ databases">
        <title>Pseudoalteromonas amylolytica sp. nov., isolated from the surface seawater.</title>
        <authorList>
            <person name="Wu Y.-H."/>
            <person name="Cheng H."/>
            <person name="Jin X.-B."/>
            <person name="Wang C.-S."/>
            <person name="Xu X.-W."/>
        </authorList>
    </citation>
    <scope>NUCLEOTIDE SEQUENCE [LARGE SCALE GENOMIC DNA]</scope>
    <source>
        <strain evidence="2 3">JCM 12483</strain>
    </source>
</reference>
<gene>
    <name evidence="2" type="ORF">BIW53_10395</name>
</gene>
<feature type="transmembrane region" description="Helical" evidence="1">
    <location>
        <begin position="28"/>
        <end position="47"/>
    </location>
</feature>
<dbReference type="EMBL" id="MNAN01000030">
    <property type="protein sequence ID" value="OHU95619.1"/>
    <property type="molecule type" value="Genomic_DNA"/>
</dbReference>
<sequence length="265" mass="29152">MSAKFRVFKAAMGVQWLKAGWEIFKMQPMTFIMMYVFMVAVALSPLVAPPLQLIAAFAAPFLTAGFYMAVLSKQQGQVISLASILGAFSAKGRRLHLFRLGLYQLGVVILLTWGAGILFEEALSIMQNASPEQSPEVLISSILATISMTDVILFFIAHSINIMAFAYALPIVFFQGETRITKALGLSLKVFYSNMASLGVYGLLITLLVLASVPLSMIPLLVVMPIAYISFFVSYQAIFIEQQADSDDTKRDIIHKPEDSGRFDA</sequence>
<proteinExistence type="predicted"/>